<accession>A0A0F9RIF9</accession>
<name>A0A0F9RIF9_9ZZZZ</name>
<dbReference type="AlphaFoldDB" id="A0A0F9RIF9"/>
<evidence type="ECO:0000313" key="1">
    <source>
        <dbReference type="EMBL" id="KKN49567.1"/>
    </source>
</evidence>
<reference evidence="1" key="1">
    <citation type="journal article" date="2015" name="Nature">
        <title>Complex archaea that bridge the gap between prokaryotes and eukaryotes.</title>
        <authorList>
            <person name="Spang A."/>
            <person name="Saw J.H."/>
            <person name="Jorgensen S.L."/>
            <person name="Zaremba-Niedzwiedzka K."/>
            <person name="Martijn J."/>
            <person name="Lind A.E."/>
            <person name="van Eijk R."/>
            <person name="Schleper C."/>
            <person name="Guy L."/>
            <person name="Ettema T.J."/>
        </authorList>
    </citation>
    <scope>NUCLEOTIDE SEQUENCE</scope>
</reference>
<sequence>MNNEQEKLLDTLIKRITSVGFIPKSEVRILINEILKAKDKEFIEILNGLEMELNKYKCAKHKKLNNKIKQIKQKYD</sequence>
<organism evidence="1">
    <name type="scientific">marine sediment metagenome</name>
    <dbReference type="NCBI Taxonomy" id="412755"/>
    <lineage>
        <taxon>unclassified sequences</taxon>
        <taxon>metagenomes</taxon>
        <taxon>ecological metagenomes</taxon>
    </lineage>
</organism>
<protein>
    <submittedName>
        <fullName evidence="1">Uncharacterized protein</fullName>
    </submittedName>
</protein>
<dbReference type="EMBL" id="LAZR01001162">
    <property type="protein sequence ID" value="KKN49567.1"/>
    <property type="molecule type" value="Genomic_DNA"/>
</dbReference>
<comment type="caution">
    <text evidence="1">The sequence shown here is derived from an EMBL/GenBank/DDBJ whole genome shotgun (WGS) entry which is preliminary data.</text>
</comment>
<proteinExistence type="predicted"/>
<gene>
    <name evidence="1" type="ORF">LCGC14_0641320</name>
</gene>